<gene>
    <name evidence="5" type="ORF">TCEB3V08_LOCUS4231</name>
</gene>
<evidence type="ECO:0000256" key="2">
    <source>
        <dbReference type="ARBA" id="ARBA00022771"/>
    </source>
</evidence>
<proteinExistence type="predicted"/>
<evidence type="ECO:0000256" key="1">
    <source>
        <dbReference type="ARBA" id="ARBA00022723"/>
    </source>
</evidence>
<dbReference type="InterPro" id="IPR013083">
    <property type="entry name" value="Znf_RING/FYVE/PHD"/>
</dbReference>
<dbReference type="EMBL" id="OC317591">
    <property type="protein sequence ID" value="CAD7397851.1"/>
    <property type="molecule type" value="Genomic_DNA"/>
</dbReference>
<accession>A0A7R9CN80</accession>
<evidence type="ECO:0000259" key="4">
    <source>
        <dbReference type="Pfam" id="PF21362"/>
    </source>
</evidence>
<dbReference type="Pfam" id="PF21362">
    <property type="entry name" value="Sina_RING"/>
    <property type="match status" value="1"/>
</dbReference>
<reference evidence="5" key="1">
    <citation type="submission" date="2020-11" db="EMBL/GenBank/DDBJ databases">
        <authorList>
            <person name="Tran Van P."/>
        </authorList>
    </citation>
    <scope>NUCLEOTIDE SEQUENCE</scope>
</reference>
<evidence type="ECO:0000313" key="5">
    <source>
        <dbReference type="EMBL" id="CAD7397851.1"/>
    </source>
</evidence>
<name>A0A7R9CN80_TIMCR</name>
<dbReference type="Gene3D" id="3.30.40.10">
    <property type="entry name" value="Zinc/RING finger domain, C3HC4 (zinc finger)"/>
    <property type="match status" value="1"/>
</dbReference>
<keyword evidence="2" id="KW-0863">Zinc-finger</keyword>
<sequence length="112" mass="12833">MDYIISDFSLVTPRRQRRLTGRDELRNAEVLQGDLPYQSDASPRRHSCANVTRLLKMSSNGKLQELNNDMLYLLECPVCIETMVHPLLLRVSGDSFCSNCKDKLDNSSIYHN</sequence>
<dbReference type="SUPFAM" id="SSF57850">
    <property type="entry name" value="RING/U-box"/>
    <property type="match status" value="1"/>
</dbReference>
<organism evidence="5">
    <name type="scientific">Timema cristinae</name>
    <name type="common">Walking stick</name>
    <dbReference type="NCBI Taxonomy" id="61476"/>
    <lineage>
        <taxon>Eukaryota</taxon>
        <taxon>Metazoa</taxon>
        <taxon>Ecdysozoa</taxon>
        <taxon>Arthropoda</taxon>
        <taxon>Hexapoda</taxon>
        <taxon>Insecta</taxon>
        <taxon>Pterygota</taxon>
        <taxon>Neoptera</taxon>
        <taxon>Polyneoptera</taxon>
        <taxon>Phasmatodea</taxon>
        <taxon>Timematodea</taxon>
        <taxon>Timematoidea</taxon>
        <taxon>Timematidae</taxon>
        <taxon>Timema</taxon>
    </lineage>
</organism>
<dbReference type="AlphaFoldDB" id="A0A7R9CN80"/>
<dbReference type="GO" id="GO:0008270">
    <property type="term" value="F:zinc ion binding"/>
    <property type="evidence" value="ECO:0007669"/>
    <property type="project" value="UniProtKB-KW"/>
</dbReference>
<evidence type="ECO:0000256" key="3">
    <source>
        <dbReference type="ARBA" id="ARBA00022833"/>
    </source>
</evidence>
<feature type="domain" description="E3 ubiquitin-protein ligase Sina-like RING finger" evidence="4">
    <location>
        <begin position="76"/>
        <end position="106"/>
    </location>
</feature>
<keyword evidence="3" id="KW-0862">Zinc</keyword>
<keyword evidence="1" id="KW-0479">Metal-binding</keyword>
<dbReference type="InterPro" id="IPR049548">
    <property type="entry name" value="Sina-like_RING"/>
</dbReference>
<protein>
    <recommendedName>
        <fullName evidence="4">E3 ubiquitin-protein ligase Sina-like RING finger domain-containing protein</fullName>
    </recommendedName>
</protein>